<protein>
    <recommendedName>
        <fullName evidence="3">RNase H type-1 domain-containing protein</fullName>
    </recommendedName>
</protein>
<sequence>MVFSVDVQWSPQKSASFACHSAVDFWGLHSHIPPSLKDDVFSWKPPLVNCITINCDASVLMNLGLAGFGCILRNSSGGFVKACSSSLLPLWGVFRYSLDVYLSLVNFADSEVLMDRDLLDKFFYLLRRPWDMHFDHIRWEANRADDFLAKWSSRDARKYVEWFHPSQELHHIIAADLA</sequence>
<proteinExistence type="predicted"/>
<dbReference type="PANTHER" id="PTHR47723">
    <property type="entry name" value="OS05G0353850 PROTEIN"/>
    <property type="match status" value="1"/>
</dbReference>
<organism evidence="1 2">
    <name type="scientific">Stylosanthes scabra</name>
    <dbReference type="NCBI Taxonomy" id="79078"/>
    <lineage>
        <taxon>Eukaryota</taxon>
        <taxon>Viridiplantae</taxon>
        <taxon>Streptophyta</taxon>
        <taxon>Embryophyta</taxon>
        <taxon>Tracheophyta</taxon>
        <taxon>Spermatophyta</taxon>
        <taxon>Magnoliopsida</taxon>
        <taxon>eudicotyledons</taxon>
        <taxon>Gunneridae</taxon>
        <taxon>Pentapetalae</taxon>
        <taxon>rosids</taxon>
        <taxon>fabids</taxon>
        <taxon>Fabales</taxon>
        <taxon>Fabaceae</taxon>
        <taxon>Papilionoideae</taxon>
        <taxon>50 kb inversion clade</taxon>
        <taxon>dalbergioids sensu lato</taxon>
        <taxon>Dalbergieae</taxon>
        <taxon>Pterocarpus clade</taxon>
        <taxon>Stylosanthes</taxon>
    </lineage>
</organism>
<evidence type="ECO:0008006" key="3">
    <source>
        <dbReference type="Google" id="ProtNLM"/>
    </source>
</evidence>
<dbReference type="Proteomes" id="UP001341840">
    <property type="component" value="Unassembled WGS sequence"/>
</dbReference>
<reference evidence="1 2" key="1">
    <citation type="journal article" date="2023" name="Plants (Basel)">
        <title>Bridging the Gap: Combining Genomics and Transcriptomics Approaches to Understand Stylosanthes scabra, an Orphan Legume from the Brazilian Caatinga.</title>
        <authorList>
            <person name="Ferreira-Neto J.R.C."/>
            <person name="da Silva M.D."/>
            <person name="Binneck E."/>
            <person name="de Melo N.F."/>
            <person name="da Silva R.H."/>
            <person name="de Melo A.L.T.M."/>
            <person name="Pandolfi V."/>
            <person name="Bustamante F.O."/>
            <person name="Brasileiro-Vidal A.C."/>
            <person name="Benko-Iseppon A.M."/>
        </authorList>
    </citation>
    <scope>NUCLEOTIDE SEQUENCE [LARGE SCALE GENOMIC DNA]</scope>
    <source>
        <tissue evidence="1">Leaves</tissue>
    </source>
</reference>
<dbReference type="PANTHER" id="PTHR47723:SF19">
    <property type="entry name" value="POLYNUCLEOTIDYL TRANSFERASE, RIBONUCLEASE H-LIKE SUPERFAMILY PROTEIN"/>
    <property type="match status" value="1"/>
</dbReference>
<name>A0ABU6R0G5_9FABA</name>
<gene>
    <name evidence="1" type="ORF">PIB30_108277</name>
</gene>
<evidence type="ECO:0000313" key="2">
    <source>
        <dbReference type="Proteomes" id="UP001341840"/>
    </source>
</evidence>
<evidence type="ECO:0000313" key="1">
    <source>
        <dbReference type="EMBL" id="MED6117246.1"/>
    </source>
</evidence>
<dbReference type="EMBL" id="JASCZI010004968">
    <property type="protein sequence ID" value="MED6117246.1"/>
    <property type="molecule type" value="Genomic_DNA"/>
</dbReference>
<keyword evidence="2" id="KW-1185">Reference proteome</keyword>
<comment type="caution">
    <text evidence="1">The sequence shown here is derived from an EMBL/GenBank/DDBJ whole genome shotgun (WGS) entry which is preliminary data.</text>
</comment>
<dbReference type="InterPro" id="IPR053151">
    <property type="entry name" value="RNase_H-like"/>
</dbReference>
<accession>A0ABU6R0G5</accession>